<dbReference type="AlphaFoldDB" id="A0A2W0EJ10"/>
<gene>
    <name evidence="2" type="ORF">CRX42_24440</name>
</gene>
<proteinExistence type="predicted"/>
<evidence type="ECO:0000313" key="2">
    <source>
        <dbReference type="EMBL" id="PYY67932.1"/>
    </source>
</evidence>
<reference evidence="2 3" key="1">
    <citation type="journal article" date="2018" name="Appl. Microbiol. Biotechnol.">
        <title>Characterization of the caprolactam degradation pathway in Pseudomonas jessenii using mass spectrometry-based proteomics.</title>
        <authorList>
            <person name="Otzen M."/>
            <person name="Palacio C."/>
            <person name="Janssen D.B."/>
        </authorList>
    </citation>
    <scope>NUCLEOTIDE SEQUENCE [LARGE SCALE GENOMIC DNA]</scope>
    <source>
        <strain evidence="2 3">GO3</strain>
    </source>
</reference>
<dbReference type="Proteomes" id="UP000247437">
    <property type="component" value="Unassembled WGS sequence"/>
</dbReference>
<evidence type="ECO:0000313" key="3">
    <source>
        <dbReference type="Proteomes" id="UP000247437"/>
    </source>
</evidence>
<name>A0A2W0EJ10_PSEJE</name>
<organism evidence="2 3">
    <name type="scientific">Pseudomonas jessenii</name>
    <dbReference type="NCBI Taxonomy" id="77298"/>
    <lineage>
        <taxon>Bacteria</taxon>
        <taxon>Pseudomonadati</taxon>
        <taxon>Pseudomonadota</taxon>
        <taxon>Gammaproteobacteria</taxon>
        <taxon>Pseudomonadales</taxon>
        <taxon>Pseudomonadaceae</taxon>
        <taxon>Pseudomonas</taxon>
    </lineage>
</organism>
<protein>
    <submittedName>
        <fullName evidence="2">Uncharacterized protein</fullName>
    </submittedName>
</protein>
<evidence type="ECO:0000256" key="1">
    <source>
        <dbReference type="SAM" id="MobiDB-lite"/>
    </source>
</evidence>
<dbReference type="EMBL" id="PDLL01000397">
    <property type="protein sequence ID" value="PYY67932.1"/>
    <property type="molecule type" value="Genomic_DNA"/>
</dbReference>
<feature type="region of interest" description="Disordered" evidence="1">
    <location>
        <begin position="1"/>
        <end position="49"/>
    </location>
</feature>
<sequence length="74" mass="7886">MTTFASRLAPTGDHRQTQIPKTPNNLVGAGLPAMRPAHPASISPDSPPSLASQLLQGVVEYPIHHLVHSDEATR</sequence>
<accession>A0A2W0EJ10</accession>
<comment type="caution">
    <text evidence="2">The sequence shown here is derived from an EMBL/GenBank/DDBJ whole genome shotgun (WGS) entry which is preliminary data.</text>
</comment>